<reference evidence="1" key="1">
    <citation type="journal article" date="2021" name="PeerJ">
        <title>Extensive microbial diversity within the chicken gut microbiome revealed by metagenomics and culture.</title>
        <authorList>
            <person name="Gilroy R."/>
            <person name="Ravi A."/>
            <person name="Getino M."/>
            <person name="Pursley I."/>
            <person name="Horton D.L."/>
            <person name="Alikhan N.F."/>
            <person name="Baker D."/>
            <person name="Gharbi K."/>
            <person name="Hall N."/>
            <person name="Watson M."/>
            <person name="Adriaenssens E.M."/>
            <person name="Foster-Nyarko E."/>
            <person name="Jarju S."/>
            <person name="Secka A."/>
            <person name="Antonio M."/>
            <person name="Oren A."/>
            <person name="Chaudhuri R.R."/>
            <person name="La Ragione R."/>
            <person name="Hildebrand F."/>
            <person name="Pallen M.J."/>
        </authorList>
    </citation>
    <scope>NUCLEOTIDE SEQUENCE</scope>
    <source>
        <strain evidence="1">4376</strain>
    </source>
</reference>
<comment type="caution">
    <text evidence="1">The sequence shown here is derived from an EMBL/GenBank/DDBJ whole genome shotgun (WGS) entry which is preliminary data.</text>
</comment>
<dbReference type="InterPro" id="IPR024495">
    <property type="entry name" value="DUF2771"/>
</dbReference>
<organism evidence="1 2">
    <name type="scientific">Candidatus Corynebacterium gallistercoris</name>
    <dbReference type="NCBI Taxonomy" id="2838530"/>
    <lineage>
        <taxon>Bacteria</taxon>
        <taxon>Bacillati</taxon>
        <taxon>Actinomycetota</taxon>
        <taxon>Actinomycetes</taxon>
        <taxon>Mycobacteriales</taxon>
        <taxon>Corynebacteriaceae</taxon>
        <taxon>Corynebacterium</taxon>
    </lineage>
</organism>
<dbReference type="EMBL" id="DXFZ01000034">
    <property type="protein sequence ID" value="HIW95396.1"/>
    <property type="molecule type" value="Genomic_DNA"/>
</dbReference>
<evidence type="ECO:0000313" key="1">
    <source>
        <dbReference type="EMBL" id="HIW95396.1"/>
    </source>
</evidence>
<protein>
    <submittedName>
        <fullName evidence="1">DUF2771 domain-containing protein</fullName>
    </submittedName>
</protein>
<accession>A0A9D1RZ64</accession>
<proteinExistence type="predicted"/>
<reference evidence="1" key="2">
    <citation type="submission" date="2021-04" db="EMBL/GenBank/DDBJ databases">
        <authorList>
            <person name="Gilroy R."/>
        </authorList>
    </citation>
    <scope>NUCLEOTIDE SEQUENCE</scope>
    <source>
        <strain evidence="1">4376</strain>
    </source>
</reference>
<gene>
    <name evidence="1" type="ORF">H9867_02745</name>
</gene>
<dbReference type="AlphaFoldDB" id="A0A9D1RZ64"/>
<evidence type="ECO:0000313" key="2">
    <source>
        <dbReference type="Proteomes" id="UP000824189"/>
    </source>
</evidence>
<sequence length="162" mass="17664">MLTIAAVVAIVIAGVIGYTRWKDGQVETLPADQVIVAVVDGQETEIRPYSACQLDDPECQPSEPTVLKVGDADEIELRVPEDVYDHDWSVLRIYDDPGANADDYYKSYEVESVTIPVTSEKKAEDGSSPTLAVVEVHSMLVGLDDEGEQAPIATVWSIGIER</sequence>
<dbReference type="Pfam" id="PF10969">
    <property type="entry name" value="DUF2771"/>
    <property type="match status" value="1"/>
</dbReference>
<name>A0A9D1RZ64_9CORY</name>
<dbReference type="Proteomes" id="UP000824189">
    <property type="component" value="Unassembled WGS sequence"/>
</dbReference>